<keyword evidence="2" id="KW-0812">Transmembrane</keyword>
<feature type="region of interest" description="Disordered" evidence="1">
    <location>
        <begin position="284"/>
        <end position="303"/>
    </location>
</feature>
<feature type="compositionally biased region" description="Low complexity" evidence="1">
    <location>
        <begin position="176"/>
        <end position="195"/>
    </location>
</feature>
<feature type="signal peptide" evidence="3">
    <location>
        <begin position="1"/>
        <end position="25"/>
    </location>
</feature>
<dbReference type="OrthoDB" id="5215637at2759"/>
<evidence type="ECO:0000313" key="5">
    <source>
        <dbReference type="Proteomes" id="UP000799750"/>
    </source>
</evidence>
<gene>
    <name evidence="4" type="ORF">BU16DRAFT_542893</name>
</gene>
<feature type="region of interest" description="Disordered" evidence="1">
    <location>
        <begin position="176"/>
        <end position="196"/>
    </location>
</feature>
<dbReference type="Proteomes" id="UP000799750">
    <property type="component" value="Unassembled WGS sequence"/>
</dbReference>
<evidence type="ECO:0000256" key="3">
    <source>
        <dbReference type="SAM" id="SignalP"/>
    </source>
</evidence>
<keyword evidence="5" id="KW-1185">Reference proteome</keyword>
<organism evidence="4 5">
    <name type="scientific">Lophium mytilinum</name>
    <dbReference type="NCBI Taxonomy" id="390894"/>
    <lineage>
        <taxon>Eukaryota</taxon>
        <taxon>Fungi</taxon>
        <taxon>Dikarya</taxon>
        <taxon>Ascomycota</taxon>
        <taxon>Pezizomycotina</taxon>
        <taxon>Dothideomycetes</taxon>
        <taxon>Pleosporomycetidae</taxon>
        <taxon>Mytilinidiales</taxon>
        <taxon>Mytilinidiaceae</taxon>
        <taxon>Lophium</taxon>
    </lineage>
</organism>
<feature type="compositionally biased region" description="Pro residues" evidence="1">
    <location>
        <begin position="236"/>
        <end position="257"/>
    </location>
</feature>
<dbReference type="AlphaFoldDB" id="A0A6A6QHA3"/>
<feature type="compositionally biased region" description="Pro residues" evidence="1">
    <location>
        <begin position="288"/>
        <end position="297"/>
    </location>
</feature>
<reference evidence="4" key="1">
    <citation type="journal article" date="2020" name="Stud. Mycol.">
        <title>101 Dothideomycetes genomes: a test case for predicting lifestyles and emergence of pathogens.</title>
        <authorList>
            <person name="Haridas S."/>
            <person name="Albert R."/>
            <person name="Binder M."/>
            <person name="Bloem J."/>
            <person name="Labutti K."/>
            <person name="Salamov A."/>
            <person name="Andreopoulos B."/>
            <person name="Baker S."/>
            <person name="Barry K."/>
            <person name="Bills G."/>
            <person name="Bluhm B."/>
            <person name="Cannon C."/>
            <person name="Castanera R."/>
            <person name="Culley D."/>
            <person name="Daum C."/>
            <person name="Ezra D."/>
            <person name="Gonzalez J."/>
            <person name="Henrissat B."/>
            <person name="Kuo A."/>
            <person name="Liang C."/>
            <person name="Lipzen A."/>
            <person name="Lutzoni F."/>
            <person name="Magnuson J."/>
            <person name="Mondo S."/>
            <person name="Nolan M."/>
            <person name="Ohm R."/>
            <person name="Pangilinan J."/>
            <person name="Park H.-J."/>
            <person name="Ramirez L."/>
            <person name="Alfaro M."/>
            <person name="Sun H."/>
            <person name="Tritt A."/>
            <person name="Yoshinaga Y."/>
            <person name="Zwiers L.-H."/>
            <person name="Turgeon B."/>
            <person name="Goodwin S."/>
            <person name="Spatafora J."/>
            <person name="Crous P."/>
            <person name="Grigoriev I."/>
        </authorList>
    </citation>
    <scope>NUCLEOTIDE SEQUENCE</scope>
    <source>
        <strain evidence="4">CBS 269.34</strain>
    </source>
</reference>
<accession>A0A6A6QHA3</accession>
<keyword evidence="2" id="KW-0472">Membrane</keyword>
<evidence type="ECO:0000313" key="4">
    <source>
        <dbReference type="EMBL" id="KAF2491805.1"/>
    </source>
</evidence>
<sequence>MHRSLLSNPIVILAVALSAIPAISASCYYPDGSFPTDYAYQACTGDQFSSCCIPAEGDLCLSNGLCQFGKGGYFFRGACTDKDWNSPNCLQHCKTGDYASKWQKVVSCGGNRYCCYNSQSVCCNDDTQVFELAEGVVVDDYTSLTPTATQPLTGAASSATGAAVTTAANGFLTTATRQTTSSTSSPTASSHPTQSAFQTNKVPIIASVAGGIAVIFALMVGYMCARRRYRRRNAMPPVPPYNPPPASFNPRPTPISPSPRAVSPVSPPQWKNDPAKMTPWAAATLVPPQTPSPPPQGRTPETNQYNQHGEVVYEALGTPAPTRYEVPGQTRPIYEVPRQTGSVYEAPGQTRPLYEAPGQTRQMYEAP</sequence>
<feature type="region of interest" description="Disordered" evidence="1">
    <location>
        <begin position="233"/>
        <end position="269"/>
    </location>
</feature>
<protein>
    <submittedName>
        <fullName evidence="4">Uncharacterized protein</fullName>
    </submittedName>
</protein>
<feature type="transmembrane region" description="Helical" evidence="2">
    <location>
        <begin position="204"/>
        <end position="225"/>
    </location>
</feature>
<dbReference type="EMBL" id="MU004195">
    <property type="protein sequence ID" value="KAF2491805.1"/>
    <property type="molecule type" value="Genomic_DNA"/>
</dbReference>
<name>A0A6A6QHA3_9PEZI</name>
<evidence type="ECO:0000256" key="1">
    <source>
        <dbReference type="SAM" id="MobiDB-lite"/>
    </source>
</evidence>
<keyword evidence="2" id="KW-1133">Transmembrane helix</keyword>
<dbReference type="PROSITE" id="PS51257">
    <property type="entry name" value="PROKAR_LIPOPROTEIN"/>
    <property type="match status" value="1"/>
</dbReference>
<proteinExistence type="predicted"/>
<evidence type="ECO:0000256" key="2">
    <source>
        <dbReference type="SAM" id="Phobius"/>
    </source>
</evidence>
<keyword evidence="3" id="KW-0732">Signal</keyword>
<feature type="chain" id="PRO_5025521156" evidence="3">
    <location>
        <begin position="26"/>
        <end position="367"/>
    </location>
</feature>
<feature type="region of interest" description="Disordered" evidence="1">
    <location>
        <begin position="316"/>
        <end position="367"/>
    </location>
</feature>